<dbReference type="InterPro" id="IPR011075">
    <property type="entry name" value="TetR_C"/>
</dbReference>
<feature type="DNA-binding region" description="H-T-H motif" evidence="4">
    <location>
        <begin position="42"/>
        <end position="61"/>
    </location>
</feature>
<name>A0A2H5XFC8_9BACT</name>
<gene>
    <name evidence="6" type="primary">kstR2</name>
    <name evidence="6" type="ORF">HRbin17_02407</name>
</gene>
<dbReference type="PRINTS" id="PR00455">
    <property type="entry name" value="HTHTETR"/>
</dbReference>
<dbReference type="GO" id="GO:0000976">
    <property type="term" value="F:transcription cis-regulatory region binding"/>
    <property type="evidence" value="ECO:0007669"/>
    <property type="project" value="TreeGrafter"/>
</dbReference>
<dbReference type="Pfam" id="PF16859">
    <property type="entry name" value="TetR_C_11"/>
    <property type="match status" value="1"/>
</dbReference>
<evidence type="ECO:0000256" key="3">
    <source>
        <dbReference type="ARBA" id="ARBA00023163"/>
    </source>
</evidence>
<dbReference type="InterPro" id="IPR036271">
    <property type="entry name" value="Tet_transcr_reg_TetR-rel_C_sf"/>
</dbReference>
<dbReference type="PANTHER" id="PTHR30055">
    <property type="entry name" value="HTH-TYPE TRANSCRIPTIONAL REGULATOR RUTR"/>
    <property type="match status" value="1"/>
</dbReference>
<dbReference type="Gene3D" id="1.10.10.60">
    <property type="entry name" value="Homeodomain-like"/>
    <property type="match status" value="1"/>
</dbReference>
<evidence type="ECO:0000256" key="4">
    <source>
        <dbReference type="PROSITE-ProRule" id="PRU00335"/>
    </source>
</evidence>
<comment type="caution">
    <text evidence="6">The sequence shown here is derived from an EMBL/GenBank/DDBJ whole genome shotgun (WGS) entry which is preliminary data.</text>
</comment>
<dbReference type="Pfam" id="PF00440">
    <property type="entry name" value="TetR_N"/>
    <property type="match status" value="1"/>
</dbReference>
<dbReference type="PROSITE" id="PS50977">
    <property type="entry name" value="HTH_TETR_2"/>
    <property type="match status" value="1"/>
</dbReference>
<dbReference type="Gene3D" id="1.10.357.10">
    <property type="entry name" value="Tetracycline Repressor, domain 2"/>
    <property type="match status" value="1"/>
</dbReference>
<feature type="domain" description="HTH tetR-type" evidence="5">
    <location>
        <begin position="19"/>
        <end position="79"/>
    </location>
</feature>
<dbReference type="InterPro" id="IPR001647">
    <property type="entry name" value="HTH_TetR"/>
</dbReference>
<evidence type="ECO:0000259" key="5">
    <source>
        <dbReference type="PROSITE" id="PS50977"/>
    </source>
</evidence>
<organism evidence="6 7">
    <name type="scientific">Candidatus Fervidibacter japonicus</name>
    <dbReference type="NCBI Taxonomy" id="2035412"/>
    <lineage>
        <taxon>Bacteria</taxon>
        <taxon>Candidatus Fervidibacterota</taxon>
        <taxon>Candidatus Fervidibacter</taxon>
    </lineage>
</organism>
<evidence type="ECO:0000256" key="1">
    <source>
        <dbReference type="ARBA" id="ARBA00023015"/>
    </source>
</evidence>
<dbReference type="Proteomes" id="UP000236173">
    <property type="component" value="Unassembled WGS sequence"/>
</dbReference>
<accession>A0A2H5XFC8</accession>
<dbReference type="GO" id="GO:0003700">
    <property type="term" value="F:DNA-binding transcription factor activity"/>
    <property type="evidence" value="ECO:0007669"/>
    <property type="project" value="TreeGrafter"/>
</dbReference>
<dbReference type="InterPro" id="IPR023772">
    <property type="entry name" value="DNA-bd_HTH_TetR-type_CS"/>
</dbReference>
<dbReference type="InterPro" id="IPR050109">
    <property type="entry name" value="HTH-type_TetR-like_transc_reg"/>
</dbReference>
<keyword evidence="3" id="KW-0804">Transcription</keyword>
<dbReference type="SUPFAM" id="SSF46689">
    <property type="entry name" value="Homeodomain-like"/>
    <property type="match status" value="1"/>
</dbReference>
<dbReference type="AlphaFoldDB" id="A0A2H5XFC8"/>
<sequence length="211" mass="24154">MAEATKVTATKARRRLQPDMRQEQILQTAMRLFADKGYDRTTIDDIADACGVAPGLIYHYFDSKAELLRKAMERYGFLETLRDILHRPKSVRLEPTLTEIAEAFWTMLQEKREAVLTMRGEMHRDPETAQALGTVAKEGLRLFCGYLRRRQRAGEVRPDADVEVAGRVFFSALMDFFVTQHRLSPPLKKLPPKRFISGLVRLIVHGLKPSP</sequence>
<keyword evidence="1" id="KW-0805">Transcription regulation</keyword>
<dbReference type="InterPro" id="IPR009057">
    <property type="entry name" value="Homeodomain-like_sf"/>
</dbReference>
<evidence type="ECO:0000313" key="6">
    <source>
        <dbReference type="EMBL" id="GBC99875.1"/>
    </source>
</evidence>
<keyword evidence="2 4" id="KW-0238">DNA-binding</keyword>
<dbReference type="PANTHER" id="PTHR30055:SF226">
    <property type="entry name" value="HTH-TYPE TRANSCRIPTIONAL REGULATOR PKSA"/>
    <property type="match status" value="1"/>
</dbReference>
<dbReference type="EMBL" id="BEHT01000041">
    <property type="protein sequence ID" value="GBC99875.1"/>
    <property type="molecule type" value="Genomic_DNA"/>
</dbReference>
<evidence type="ECO:0000256" key="2">
    <source>
        <dbReference type="ARBA" id="ARBA00023125"/>
    </source>
</evidence>
<protein>
    <submittedName>
        <fullName evidence="6">HTH-type transcriptional repressor KstR2</fullName>
    </submittedName>
</protein>
<reference evidence="7" key="1">
    <citation type="submission" date="2017-09" db="EMBL/GenBank/DDBJ databases">
        <title>Metaegenomics of thermophilic ammonia-oxidizing enrichment culture.</title>
        <authorList>
            <person name="Kato S."/>
            <person name="Suzuki K."/>
        </authorList>
    </citation>
    <scope>NUCLEOTIDE SEQUENCE [LARGE SCALE GENOMIC DNA]</scope>
</reference>
<proteinExistence type="predicted"/>
<evidence type="ECO:0000313" key="7">
    <source>
        <dbReference type="Proteomes" id="UP000236173"/>
    </source>
</evidence>
<dbReference type="PROSITE" id="PS01081">
    <property type="entry name" value="HTH_TETR_1"/>
    <property type="match status" value="1"/>
</dbReference>
<dbReference type="SUPFAM" id="SSF48498">
    <property type="entry name" value="Tetracyclin repressor-like, C-terminal domain"/>
    <property type="match status" value="1"/>
</dbReference>